<dbReference type="Gene3D" id="1.20.1170.10">
    <property type="match status" value="1"/>
</dbReference>
<name>A0A0C3NGU6_PISTI</name>
<dbReference type="SUPFAM" id="SSF58100">
    <property type="entry name" value="Bacterial hemolysins"/>
    <property type="match status" value="1"/>
</dbReference>
<dbReference type="HOGENOM" id="CLU_060577_0_0_1"/>
<keyword evidence="2" id="KW-0472">Membrane</keyword>
<reference evidence="4" key="2">
    <citation type="submission" date="2015-01" db="EMBL/GenBank/DDBJ databases">
        <title>Evolutionary Origins and Diversification of the Mycorrhizal Mutualists.</title>
        <authorList>
            <consortium name="DOE Joint Genome Institute"/>
            <consortium name="Mycorrhizal Genomics Consortium"/>
            <person name="Kohler A."/>
            <person name="Kuo A."/>
            <person name="Nagy L.G."/>
            <person name="Floudas D."/>
            <person name="Copeland A."/>
            <person name="Barry K.W."/>
            <person name="Cichocki N."/>
            <person name="Veneault-Fourrey C."/>
            <person name="LaButti K."/>
            <person name="Lindquist E.A."/>
            <person name="Lipzen A."/>
            <person name="Lundell T."/>
            <person name="Morin E."/>
            <person name="Murat C."/>
            <person name="Riley R."/>
            <person name="Ohm R."/>
            <person name="Sun H."/>
            <person name="Tunlid A."/>
            <person name="Henrissat B."/>
            <person name="Grigoriev I.V."/>
            <person name="Hibbett D.S."/>
            <person name="Martin F."/>
        </authorList>
    </citation>
    <scope>NUCLEOTIDE SEQUENCE [LARGE SCALE GENOMIC DNA]</scope>
    <source>
        <strain evidence="4">Marx 270</strain>
    </source>
</reference>
<keyword evidence="1" id="KW-0175">Coiled coil</keyword>
<keyword evidence="4" id="KW-1185">Reference proteome</keyword>
<evidence type="ECO:0000313" key="3">
    <source>
        <dbReference type="EMBL" id="KIO00275.1"/>
    </source>
</evidence>
<evidence type="ECO:0000256" key="2">
    <source>
        <dbReference type="SAM" id="Phobius"/>
    </source>
</evidence>
<keyword evidence="2" id="KW-0812">Transmembrane</keyword>
<gene>
    <name evidence="3" type="ORF">M404DRAFT_1003966</name>
</gene>
<dbReference type="Proteomes" id="UP000054217">
    <property type="component" value="Unassembled WGS sequence"/>
</dbReference>
<evidence type="ECO:0000256" key="1">
    <source>
        <dbReference type="SAM" id="Coils"/>
    </source>
</evidence>
<feature type="transmembrane region" description="Helical" evidence="2">
    <location>
        <begin position="254"/>
        <end position="273"/>
    </location>
</feature>
<dbReference type="EMBL" id="KN831997">
    <property type="protein sequence ID" value="KIO00275.1"/>
    <property type="molecule type" value="Genomic_DNA"/>
</dbReference>
<dbReference type="AlphaFoldDB" id="A0A0C3NGU6"/>
<proteinExistence type="predicted"/>
<sequence length="402" mass="45158">MSTDISDLDLFFCGEVPVFNVESPKGDAFNFDVLALFADEVSPYHPPSVEVLNVINDTLRSPQVKSELQNAIKDLGDSAHTIEVCFNNVADCLHRAQRQGTEAQALELMGYAEEWEIHRKEYIRLLWESRRVAGHARVIADDFAGNFMNLTTATNVTLAEKKEEIQAYRMQLQEDEKESSKLSQGFYDLQNAVERFQDDVMGFLQSRGELEAQVQDLRANLDKIKKDISRLTWRAFFGAADLIGGVVASGLAGVYAVGVLCPLLWIGIALEAYKAVTKGAGLVQIILERKAKTAELETLRKLLEQKIKSTEGMRKIHTVLDPLKFDMEMIKEKLVVFGKIWQFIHNDLNEIEKGLELATGGAGTQLFQTRLEAVSTIYHTLADALYQYETNVHVQNVAKLED</sequence>
<dbReference type="InParanoid" id="A0A0C3NGU6"/>
<evidence type="ECO:0000313" key="4">
    <source>
        <dbReference type="Proteomes" id="UP000054217"/>
    </source>
</evidence>
<feature type="coiled-coil region" evidence="1">
    <location>
        <begin position="207"/>
        <end position="234"/>
    </location>
</feature>
<reference evidence="3 4" key="1">
    <citation type="submission" date="2014-04" db="EMBL/GenBank/DDBJ databases">
        <authorList>
            <consortium name="DOE Joint Genome Institute"/>
            <person name="Kuo A."/>
            <person name="Kohler A."/>
            <person name="Costa M.D."/>
            <person name="Nagy L.G."/>
            <person name="Floudas D."/>
            <person name="Copeland A."/>
            <person name="Barry K.W."/>
            <person name="Cichocki N."/>
            <person name="Veneault-Fourrey C."/>
            <person name="LaButti K."/>
            <person name="Lindquist E.A."/>
            <person name="Lipzen A."/>
            <person name="Lundell T."/>
            <person name="Morin E."/>
            <person name="Murat C."/>
            <person name="Sun H."/>
            <person name="Tunlid A."/>
            <person name="Henrissat B."/>
            <person name="Grigoriev I.V."/>
            <person name="Hibbett D.S."/>
            <person name="Martin F."/>
            <person name="Nordberg H.P."/>
            <person name="Cantor M.N."/>
            <person name="Hua S.X."/>
        </authorList>
    </citation>
    <scope>NUCLEOTIDE SEQUENCE [LARGE SCALE GENOMIC DNA]</scope>
    <source>
        <strain evidence="3 4">Marx 270</strain>
    </source>
</reference>
<protein>
    <submittedName>
        <fullName evidence="3">Uncharacterized protein</fullName>
    </submittedName>
</protein>
<keyword evidence="2" id="KW-1133">Transmembrane helix</keyword>
<organism evidence="3 4">
    <name type="scientific">Pisolithus tinctorius Marx 270</name>
    <dbReference type="NCBI Taxonomy" id="870435"/>
    <lineage>
        <taxon>Eukaryota</taxon>
        <taxon>Fungi</taxon>
        <taxon>Dikarya</taxon>
        <taxon>Basidiomycota</taxon>
        <taxon>Agaricomycotina</taxon>
        <taxon>Agaricomycetes</taxon>
        <taxon>Agaricomycetidae</taxon>
        <taxon>Boletales</taxon>
        <taxon>Sclerodermatineae</taxon>
        <taxon>Pisolithaceae</taxon>
        <taxon>Pisolithus</taxon>
    </lineage>
</organism>
<accession>A0A0C3NGU6</accession>
<dbReference type="OrthoDB" id="3023291at2759"/>